<dbReference type="EMBL" id="CP123524">
    <property type="protein sequence ID" value="WGM08086.1"/>
    <property type="molecule type" value="Genomic_DNA"/>
</dbReference>
<evidence type="ECO:0000313" key="2">
    <source>
        <dbReference type="EMBL" id="QBY45842.1"/>
    </source>
</evidence>
<gene>
    <name evidence="2" type="ORF">ArsFIN_44530</name>
    <name evidence="3" type="ORF">QE258_21350</name>
</gene>
<evidence type="ECO:0000313" key="5">
    <source>
        <dbReference type="Proteomes" id="UP001177592"/>
    </source>
</evidence>
<dbReference type="KEGG" id="ans:ArsFIN_44530"/>
<keyword evidence="2" id="KW-0614">Plasmid</keyword>
<dbReference type="Pfam" id="PF23961">
    <property type="entry name" value="Phage_tail_terminator_9"/>
    <property type="match status" value="1"/>
</dbReference>
<dbReference type="GeneID" id="39751966"/>
<feature type="domain" description="Phage neck terminator protein gp12-like" evidence="1">
    <location>
        <begin position="41"/>
        <end position="166"/>
    </location>
</feature>
<proteinExistence type="predicted"/>
<name>A0A4P7L9M7_9GAMM</name>
<dbReference type="AlphaFoldDB" id="A0A4P7L9M7"/>
<sequence length="179" mass="20626">MSIQNTNLHHKNYQPPIQRLAMVIRDTLEVAENTIFIGRENLANQDFNAPVISIEQSGNSEVKGFSETYRRNVEVMEYSQHEKILFDVNVWGKQALQRAQILLRLLRTQKGFEQQWKHTISLSAPTGVRDLHFATGSQYRERVMFSINASVADYINVSTPSINHLTFQLSNEKGSQYEQ</sequence>
<dbReference type="InterPro" id="IPR057087">
    <property type="entry name" value="Gp12-like"/>
</dbReference>
<evidence type="ECO:0000313" key="4">
    <source>
        <dbReference type="Proteomes" id="UP000295134"/>
    </source>
</evidence>
<geneLocation type="plasmid" evidence="3 5">
    <name>paNv_CAN1</name>
</geneLocation>
<organism evidence="2 4">
    <name type="scientific">Arsenophonus nasoniae</name>
    <name type="common">son-killer infecting Nasonia vitripennis</name>
    <dbReference type="NCBI Taxonomy" id="638"/>
    <lineage>
        <taxon>Bacteria</taxon>
        <taxon>Pseudomonadati</taxon>
        <taxon>Pseudomonadota</taxon>
        <taxon>Gammaproteobacteria</taxon>
        <taxon>Enterobacterales</taxon>
        <taxon>Morganellaceae</taxon>
        <taxon>Arsenophonus</taxon>
    </lineage>
</organism>
<geneLocation type="plasmid" evidence="2">
    <name>pArsFIN2</name>
</geneLocation>
<geneLocation type="plasmid" evidence="4">
    <name>parsfin2</name>
</geneLocation>
<evidence type="ECO:0000313" key="3">
    <source>
        <dbReference type="EMBL" id="WGM08086.1"/>
    </source>
</evidence>
<dbReference type="Proteomes" id="UP000295134">
    <property type="component" value="Plasmid pArsFIN2"/>
</dbReference>
<reference evidence="3" key="2">
    <citation type="submission" date="2023-04" db="EMBL/GenBank/DDBJ databases">
        <title>Genome dynamics across the evolutionary transition to endosymbiosis.</title>
        <authorList>
            <person name="Siozios S."/>
            <person name="Nadal-Jimenez P."/>
            <person name="Azagi T."/>
            <person name="Sprong H."/>
            <person name="Frost C.L."/>
            <person name="Parratt S.R."/>
            <person name="Taylor G."/>
            <person name="Brettell L."/>
            <person name="Lew K.C."/>
            <person name="Croft L."/>
            <person name="King K.C."/>
            <person name="Brockhurst M.A."/>
            <person name="Hypsa V."/>
            <person name="Novakova E."/>
            <person name="Darby A.C."/>
            <person name="Hurst G.D.D."/>
        </authorList>
    </citation>
    <scope>NUCLEOTIDE SEQUENCE</scope>
    <source>
        <strain evidence="3">ANv_CAN</strain>
        <plasmid evidence="3">paNv_CAN1</plasmid>
    </source>
</reference>
<dbReference type="EMBL" id="CP038614">
    <property type="protein sequence ID" value="QBY45842.1"/>
    <property type="molecule type" value="Genomic_DNA"/>
</dbReference>
<dbReference type="Proteomes" id="UP001177592">
    <property type="component" value="Plasmid paNv_CAN1"/>
</dbReference>
<dbReference type="RefSeq" id="WP_135678453.1">
    <property type="nucleotide sequence ID" value="NZ_CP038614.1"/>
</dbReference>
<reference evidence="2 4" key="1">
    <citation type="submission" date="2019-03" db="EMBL/GenBank/DDBJ databases">
        <title>Long-read sequencing reveals hyperdense prophage content in a complex bacterial symbiont genome.</title>
        <authorList>
            <person name="Frost C.L."/>
            <person name="Siozios S."/>
            <person name="Nadal-Jimenez P."/>
            <person name="Brockhurst M.A."/>
            <person name="King K.C."/>
            <person name="Darby A.C."/>
            <person name="Hurst G.D.D."/>
        </authorList>
    </citation>
    <scope>NUCLEOTIDE SEQUENCE [LARGE SCALE GENOMIC DNA]</scope>
    <source>
        <strain evidence="2 4">FIN</strain>
        <plasmid evidence="4">parsfin2</plasmid>
        <plasmid evidence="2">pArsFIN2</plasmid>
    </source>
</reference>
<keyword evidence="5" id="KW-1185">Reference proteome</keyword>
<evidence type="ECO:0000259" key="1">
    <source>
        <dbReference type="Pfam" id="PF23961"/>
    </source>
</evidence>
<accession>A0A4P7L9M7</accession>
<protein>
    <recommendedName>
        <fullName evidence="1">Phage neck terminator protein gp12-like domain-containing protein</fullName>
    </recommendedName>
</protein>